<keyword evidence="3" id="KW-0378">Hydrolase</keyword>
<dbReference type="Proteomes" id="UP000255523">
    <property type="component" value="Unassembled WGS sequence"/>
</dbReference>
<dbReference type="PANTHER" id="PTHR31302">
    <property type="entry name" value="TRANSMEMBRANE PROTEIN WITH METALLOPHOSPHOESTERASE DOMAIN-RELATED"/>
    <property type="match status" value="1"/>
</dbReference>
<protein>
    <submittedName>
        <fullName evidence="3">Uncharacterized metallophosphoesterase Cj0846</fullName>
        <ecNumber evidence="3">3.1.-.-</ecNumber>
    </submittedName>
</protein>
<evidence type="ECO:0000313" key="3">
    <source>
        <dbReference type="EMBL" id="SUO04825.1"/>
    </source>
</evidence>
<dbReference type="InterPro" id="IPR029052">
    <property type="entry name" value="Metallo-depent_PP-like"/>
</dbReference>
<feature type="transmembrane region" description="Helical" evidence="1">
    <location>
        <begin position="7"/>
        <end position="27"/>
    </location>
</feature>
<feature type="domain" description="Calcineurin-like phosphoesterase" evidence="2">
    <location>
        <begin position="121"/>
        <end position="287"/>
    </location>
</feature>
<dbReference type="InterPro" id="IPR051158">
    <property type="entry name" value="Metallophosphoesterase_sf"/>
</dbReference>
<keyword evidence="1" id="KW-0812">Transmembrane</keyword>
<keyword evidence="1" id="KW-0472">Membrane</keyword>
<proteinExistence type="predicted"/>
<dbReference type="InterPro" id="IPR004843">
    <property type="entry name" value="Calcineurin-like_PHP"/>
</dbReference>
<dbReference type="GO" id="GO:0016787">
    <property type="term" value="F:hydrolase activity"/>
    <property type="evidence" value="ECO:0007669"/>
    <property type="project" value="UniProtKB-KW"/>
</dbReference>
<evidence type="ECO:0000256" key="1">
    <source>
        <dbReference type="SAM" id="Phobius"/>
    </source>
</evidence>
<evidence type="ECO:0000259" key="2">
    <source>
        <dbReference type="Pfam" id="PF00149"/>
    </source>
</evidence>
<dbReference type="Gene3D" id="3.60.21.10">
    <property type="match status" value="1"/>
</dbReference>
<dbReference type="Pfam" id="PF00149">
    <property type="entry name" value="Metallophos"/>
    <property type="match status" value="1"/>
</dbReference>
<feature type="transmembrane region" description="Helical" evidence="1">
    <location>
        <begin position="33"/>
        <end position="49"/>
    </location>
</feature>
<dbReference type="EMBL" id="UHFX01000003">
    <property type="protein sequence ID" value="SUO04825.1"/>
    <property type="molecule type" value="Genomic_DNA"/>
</dbReference>
<feature type="transmembrane region" description="Helical" evidence="1">
    <location>
        <begin position="81"/>
        <end position="99"/>
    </location>
</feature>
<dbReference type="OrthoDB" id="9780884at2"/>
<keyword evidence="1" id="KW-1133">Transmembrane helix</keyword>
<organism evidence="3 4">
    <name type="scientific">Faecalicoccus pleomorphus</name>
    <dbReference type="NCBI Taxonomy" id="1323"/>
    <lineage>
        <taxon>Bacteria</taxon>
        <taxon>Bacillati</taxon>
        <taxon>Bacillota</taxon>
        <taxon>Erysipelotrichia</taxon>
        <taxon>Erysipelotrichales</taxon>
        <taxon>Erysipelotrichaceae</taxon>
        <taxon>Faecalicoccus</taxon>
    </lineage>
</organism>
<dbReference type="EC" id="3.1.-.-" evidence="3"/>
<dbReference type="SUPFAM" id="SSF56300">
    <property type="entry name" value="Metallo-dependent phosphatases"/>
    <property type="match status" value="1"/>
</dbReference>
<gene>
    <name evidence="3" type="ORF">NCTC11087_01752</name>
</gene>
<keyword evidence="4" id="KW-1185">Reference proteome</keyword>
<dbReference type="AlphaFoldDB" id="A0A380LNN7"/>
<reference evidence="3 4" key="1">
    <citation type="submission" date="2018-06" db="EMBL/GenBank/DDBJ databases">
        <authorList>
            <consortium name="Pathogen Informatics"/>
            <person name="Doyle S."/>
        </authorList>
    </citation>
    <scope>NUCLEOTIDE SEQUENCE [LARGE SCALE GENOMIC DNA]</scope>
    <source>
        <strain evidence="3 4">NCTC11087</strain>
    </source>
</reference>
<dbReference type="GeneID" id="77462695"/>
<accession>A0A380LNN7</accession>
<sequence>MIYLKMGLAILCLLLVMDLFLLIHRWFPQFPSWALWGLLLLFVLPCITFNTIFPIFYLHLMFCLLITQLICLIFHQDVKGWVFFIPFLLAITICIYGIFNMKNIEKTTYDLQTSKEIPDTKIVMISDLHYPNAMTEKDLNNMVKDLQKEKPSFYILNGDIVDEFTSVDQMKTVFQTLGKLTKTANVYYVFGNHDNQHYANEPAFSKETLKKVIESNGITVLQDDILHFDQITLIGREDSEEKRESLKSLVKTCNLDSYIIVFDHQPKDISLCEKLGVDLQLSGHTHNGQIFPVGSLANSLGIFEHDYGMIKKGNFTQITTSGIHGWGFPTRTEGISEYVSISITSN</sequence>
<dbReference type="PANTHER" id="PTHR31302:SF0">
    <property type="entry name" value="TRANSMEMBRANE PROTEIN WITH METALLOPHOSPHOESTERASE DOMAIN"/>
    <property type="match status" value="1"/>
</dbReference>
<dbReference type="RefSeq" id="WP_022790664.1">
    <property type="nucleotide sequence ID" value="NZ_UHFX01000003.1"/>
</dbReference>
<name>A0A380LNN7_9FIRM</name>
<evidence type="ECO:0000313" key="4">
    <source>
        <dbReference type="Proteomes" id="UP000255523"/>
    </source>
</evidence>